<dbReference type="OrthoDB" id="193379at2"/>
<evidence type="ECO:0000313" key="4">
    <source>
        <dbReference type="EMBL" id="CUH66681.1"/>
    </source>
</evidence>
<accession>A0A0P1FEX0</accession>
<dbReference type="EMBL" id="CYSA01000025">
    <property type="protein sequence ID" value="CUH66681.1"/>
    <property type="molecule type" value="Genomic_DNA"/>
</dbReference>
<dbReference type="GO" id="GO:0051479">
    <property type="term" value="P:mannosylglycerate biosynthetic process"/>
    <property type="evidence" value="ECO:0007669"/>
    <property type="project" value="InterPro"/>
</dbReference>
<dbReference type="Pfam" id="PF08282">
    <property type="entry name" value="Hydrolase_3"/>
    <property type="match status" value="1"/>
</dbReference>
<keyword evidence="1" id="KW-0479">Metal-binding</keyword>
<evidence type="ECO:0000256" key="3">
    <source>
        <dbReference type="ARBA" id="ARBA00022842"/>
    </source>
</evidence>
<name>A0A0P1FEX0_THAGE</name>
<dbReference type="GO" id="GO:0005829">
    <property type="term" value="C:cytosol"/>
    <property type="evidence" value="ECO:0007669"/>
    <property type="project" value="TreeGrafter"/>
</dbReference>
<dbReference type="RefSeq" id="WP_058263291.1">
    <property type="nucleotide sequence ID" value="NZ_CP051181.1"/>
</dbReference>
<dbReference type="GO" id="GO:0050531">
    <property type="term" value="F:mannosyl-3-phosphoglycerate phosphatase activity"/>
    <property type="evidence" value="ECO:0007669"/>
    <property type="project" value="UniProtKB-EC"/>
</dbReference>
<dbReference type="Gene3D" id="3.30.980.20">
    <property type="entry name" value="Putative mannosyl-3-phosphoglycerate phosphatase, domain 2"/>
    <property type="match status" value="1"/>
</dbReference>
<dbReference type="SFLD" id="SFLDG01140">
    <property type="entry name" value="C2.B:_Phosphomannomutase_and_P"/>
    <property type="match status" value="1"/>
</dbReference>
<evidence type="ECO:0000256" key="2">
    <source>
        <dbReference type="ARBA" id="ARBA00022801"/>
    </source>
</evidence>
<dbReference type="SFLD" id="SFLDS00003">
    <property type="entry name" value="Haloacid_Dehalogenase"/>
    <property type="match status" value="1"/>
</dbReference>
<dbReference type="SUPFAM" id="SSF56784">
    <property type="entry name" value="HAD-like"/>
    <property type="match status" value="1"/>
</dbReference>
<proteinExistence type="predicted"/>
<dbReference type="InterPro" id="IPR023214">
    <property type="entry name" value="HAD_sf"/>
</dbReference>
<dbReference type="AlphaFoldDB" id="A0A0P1FEX0"/>
<dbReference type="PANTHER" id="PTHR10000:SF8">
    <property type="entry name" value="HAD SUPERFAMILY HYDROLASE-LIKE, TYPE 3"/>
    <property type="match status" value="1"/>
</dbReference>
<dbReference type="STRING" id="53501.SAMN04488043_105104"/>
<dbReference type="InterPro" id="IPR036412">
    <property type="entry name" value="HAD-like_sf"/>
</dbReference>
<sequence>MTKAPLIVFTDLDGTLLDHDSYSHAAAAPALMRLREIGAPMILASSKTAAEIAPLRDELDLTAYPAIVENGAGILPAFAKPTVGADDYVRIRTALDQVVPDLRRCFTGFGDMDAQDVARSTGLPLAQARLARQRSFSEPGEWAGNEQERGIFEQALAVMGIAARYGGRYLTLSLGSTKADRMDEIADLYGNPPRIALGDAPNDLEMLMAADYPVLIKNPHAKPLPPLPKKQAYRLLRSTKTGPSGWNHMVLSLISDPTNNKNGA</sequence>
<keyword evidence="3" id="KW-0460">Magnesium</keyword>
<keyword evidence="5" id="KW-1185">Reference proteome</keyword>
<dbReference type="Proteomes" id="UP000051587">
    <property type="component" value="Unassembled WGS sequence"/>
</dbReference>
<dbReference type="SFLD" id="SFLDG01142">
    <property type="entry name" value="C2.B.2:_Mannosyl-3-phosphoglyc"/>
    <property type="match status" value="1"/>
</dbReference>
<reference evidence="4 5" key="1">
    <citation type="submission" date="2015-09" db="EMBL/GenBank/DDBJ databases">
        <authorList>
            <consortium name="Swine Surveillance"/>
        </authorList>
    </citation>
    <scope>NUCLEOTIDE SEQUENCE [LARGE SCALE GENOMIC DNA]</scope>
    <source>
        <strain evidence="4 5">CECT 4357</strain>
    </source>
</reference>
<organism evidence="4 5">
    <name type="scientific">Thalassovita gelatinovora</name>
    <name type="common">Thalassobius gelatinovorus</name>
    <dbReference type="NCBI Taxonomy" id="53501"/>
    <lineage>
        <taxon>Bacteria</taxon>
        <taxon>Pseudomonadati</taxon>
        <taxon>Pseudomonadota</taxon>
        <taxon>Alphaproteobacteria</taxon>
        <taxon>Rhodobacterales</taxon>
        <taxon>Roseobacteraceae</taxon>
        <taxon>Thalassovita</taxon>
    </lineage>
</organism>
<dbReference type="PANTHER" id="PTHR10000">
    <property type="entry name" value="PHOSPHOSERINE PHOSPHATASE"/>
    <property type="match status" value="1"/>
</dbReference>
<keyword evidence="2 4" id="KW-0378">Hydrolase</keyword>
<dbReference type="GO" id="GO:0000287">
    <property type="term" value="F:magnesium ion binding"/>
    <property type="evidence" value="ECO:0007669"/>
    <property type="project" value="TreeGrafter"/>
</dbReference>
<protein>
    <submittedName>
        <fullName evidence="4">Glucosyl-3-phosphoglycerate/mannosyl-3-phosphoglycerate phosphatase</fullName>
        <ecNumber evidence="4">3.1.3.70</ecNumber>
    </submittedName>
</protein>
<evidence type="ECO:0000256" key="1">
    <source>
        <dbReference type="ARBA" id="ARBA00022723"/>
    </source>
</evidence>
<evidence type="ECO:0000313" key="5">
    <source>
        <dbReference type="Proteomes" id="UP000051587"/>
    </source>
</evidence>
<dbReference type="InterPro" id="IPR006381">
    <property type="entry name" value="HAD-SF-IIB-MPGP"/>
</dbReference>
<dbReference type="NCBIfam" id="TIGR01486">
    <property type="entry name" value="HAD-SF-IIB-MPGP"/>
    <property type="match status" value="1"/>
</dbReference>
<dbReference type="EC" id="3.1.3.70" evidence="4"/>
<dbReference type="Gene3D" id="3.40.50.1000">
    <property type="entry name" value="HAD superfamily/HAD-like"/>
    <property type="match status" value="1"/>
</dbReference>
<gene>
    <name evidence="4" type="primary">gpgP</name>
    <name evidence="4" type="ORF">TG4357_02568</name>
</gene>